<organism evidence="1 2">
    <name type="scientific">Mycoplasma parvum str. Indiana</name>
    <dbReference type="NCBI Taxonomy" id="1403316"/>
    <lineage>
        <taxon>Bacteria</taxon>
        <taxon>Bacillati</taxon>
        <taxon>Mycoplasmatota</taxon>
        <taxon>Mollicutes</taxon>
        <taxon>Mycoplasmataceae</taxon>
        <taxon>Mycoplasma</taxon>
    </lineage>
</organism>
<keyword evidence="2" id="KW-1185">Reference proteome</keyword>
<gene>
    <name evidence="1" type="ORF">PRV_03015</name>
</gene>
<evidence type="ECO:0000313" key="1">
    <source>
        <dbReference type="EMBL" id="AGX89328.1"/>
    </source>
</evidence>
<evidence type="ECO:0000313" key="2">
    <source>
        <dbReference type="Proteomes" id="UP000017119"/>
    </source>
</evidence>
<dbReference type="KEGG" id="mpv:PRV_03015"/>
<proteinExistence type="predicted"/>
<accession>U5NGG0</accession>
<protein>
    <submittedName>
        <fullName evidence="1">Uncharacterized protein</fullName>
    </submittedName>
</protein>
<sequence>MPLQWAEFSILAITKSIEYFFLISDKNLLIEILPGFPKISPIKSILKKLTVELIYLSWNCHIWKYFWK</sequence>
<reference evidence="1 2" key="1">
    <citation type="journal article" date="2013" name="Genome Announc.">
        <title>Genome Sequence of Mycoplasma parvum (Formerly Eperythrozoon parvum), a Diminutive Hemoplasma of the Pig.</title>
        <authorList>
            <person name="do Nascimento N.C."/>
            <person name="Dos Santos A.P."/>
            <person name="Chu Y."/>
            <person name="Guimaraes A.M."/>
            <person name="Pagliaro A."/>
            <person name="Messick J.B."/>
        </authorList>
    </citation>
    <scope>NUCLEOTIDE SEQUENCE [LARGE SCALE GENOMIC DNA]</scope>
    <source>
        <strain evidence="1 2">Indiana</strain>
    </source>
</reference>
<dbReference type="Proteomes" id="UP000017119">
    <property type="component" value="Chromosome"/>
</dbReference>
<dbReference type="AlphaFoldDB" id="U5NGG0"/>
<dbReference type="HOGENOM" id="CLU_2789497_0_0_14"/>
<name>U5NGG0_9MOLU</name>
<dbReference type="EMBL" id="CP006771">
    <property type="protein sequence ID" value="AGX89328.1"/>
    <property type="molecule type" value="Genomic_DNA"/>
</dbReference>